<dbReference type="Gene3D" id="1.10.10.10">
    <property type="entry name" value="Winged helix-like DNA-binding domain superfamily/Winged helix DNA-binding domain"/>
    <property type="match status" value="1"/>
</dbReference>
<accession>E8R7X0</accession>
<gene>
    <name evidence="2" type="ordered locus">Desmu_0277</name>
</gene>
<protein>
    <submittedName>
        <fullName evidence="2">Helix-turn-helix, type 11 domain protein</fullName>
    </submittedName>
</protein>
<keyword evidence="3" id="KW-1185">Reference proteome</keyword>
<reference evidence="2 3" key="2">
    <citation type="journal article" date="2011" name="Stand. Genomic Sci.">
        <title>Complete genome sequence of Desulfurococcus mucosus type strain (O7/1).</title>
        <authorList>
            <person name="Wirth R."/>
            <person name="Chertkov O."/>
            <person name="Held B."/>
            <person name="Lapidus A."/>
            <person name="Nolan M."/>
            <person name="Lucas S."/>
            <person name="Hammon N."/>
            <person name="Deshpande S."/>
            <person name="Cheng J.F."/>
            <person name="Tapia R."/>
            <person name="Han C."/>
            <person name="Goodwin L."/>
            <person name="Pitluck S."/>
            <person name="Liolios K."/>
            <person name="Ioanna P."/>
            <person name="Ivanova N."/>
            <person name="Mavromatis K."/>
            <person name="Mikhailova N."/>
            <person name="Pati A."/>
            <person name="Chen A."/>
            <person name="Palaniappan K."/>
            <person name="Land M."/>
            <person name="Hauser L."/>
            <person name="Chang Y.J."/>
            <person name="Jeffries C.D."/>
            <person name="Bilek Y."/>
            <person name="Hader T."/>
            <person name="Rohde M."/>
            <person name="Spring S."/>
            <person name="Sikorski J."/>
            <person name="Goker M."/>
            <person name="Woyke T."/>
            <person name="Bristow J."/>
            <person name="Eisen J.A."/>
            <person name="Markowitz V."/>
            <person name="Hugenholtz P."/>
            <person name="Kyrpides N.C."/>
            <person name="Klenk H.P."/>
        </authorList>
    </citation>
    <scope>NUCLEOTIDE SEQUENCE [LARGE SCALE GENOMIC DNA]</scope>
    <source>
        <strain evidence="3">ATCC 35584 / DSM 2162 / JCM 9187 / O7/1</strain>
    </source>
</reference>
<dbReference type="EMBL" id="CP002363">
    <property type="protein sequence ID" value="ADV64596.1"/>
    <property type="molecule type" value="Genomic_DNA"/>
</dbReference>
<dbReference type="InterPro" id="IPR005471">
    <property type="entry name" value="Tscrpt_reg_IclR_N"/>
</dbReference>
<dbReference type="GO" id="GO:0006355">
    <property type="term" value="P:regulation of DNA-templated transcription"/>
    <property type="evidence" value="ECO:0007669"/>
    <property type="project" value="InterPro"/>
</dbReference>
<dbReference type="Proteomes" id="UP000001068">
    <property type="component" value="Chromosome"/>
</dbReference>
<evidence type="ECO:0000313" key="3">
    <source>
        <dbReference type="Proteomes" id="UP000001068"/>
    </source>
</evidence>
<dbReference type="SUPFAM" id="SSF46785">
    <property type="entry name" value="Winged helix' DNA-binding domain"/>
    <property type="match status" value="1"/>
</dbReference>
<dbReference type="InterPro" id="IPR036388">
    <property type="entry name" value="WH-like_DNA-bd_sf"/>
</dbReference>
<sequence length="63" mass="7375">MSEQRTVKERLVEFLGSQGKPLMPKEISRLTGLNYNTVRARLHDLRKEGLVERRPEGWVLRKA</sequence>
<name>E8R7X0_DESM0</name>
<dbReference type="GO" id="GO:0003677">
    <property type="term" value="F:DNA binding"/>
    <property type="evidence" value="ECO:0007669"/>
    <property type="project" value="InterPro"/>
</dbReference>
<dbReference type="OrthoDB" id="18315at2157"/>
<evidence type="ECO:0000313" key="2">
    <source>
        <dbReference type="EMBL" id="ADV64596.1"/>
    </source>
</evidence>
<feature type="domain" description="HTH iclR-type" evidence="1">
    <location>
        <begin position="11"/>
        <end position="55"/>
    </location>
</feature>
<organism evidence="2 3">
    <name type="scientific">Desulfurococcus mucosus (strain ATCC 35584 / DSM 2162 / JCM 9187 / O7/1)</name>
    <dbReference type="NCBI Taxonomy" id="765177"/>
    <lineage>
        <taxon>Archaea</taxon>
        <taxon>Thermoproteota</taxon>
        <taxon>Thermoprotei</taxon>
        <taxon>Desulfurococcales</taxon>
        <taxon>Desulfurococcaceae</taxon>
        <taxon>Desulfurococcus</taxon>
    </lineage>
</organism>
<dbReference type="InterPro" id="IPR036390">
    <property type="entry name" value="WH_DNA-bd_sf"/>
</dbReference>
<dbReference type="STRING" id="765177.Desmu_0277"/>
<dbReference type="AlphaFoldDB" id="E8R7X0"/>
<reference evidence="3" key="1">
    <citation type="submission" date="2010-11" db="EMBL/GenBank/DDBJ databases">
        <title>The complete genome of Desulfurococcus mucosus DSM 2162.</title>
        <authorList>
            <consortium name="US DOE Joint Genome Institute (JGI-PGF)"/>
            <person name="Lucas S."/>
            <person name="Copeland A."/>
            <person name="Lapidus A."/>
            <person name="Bruce D."/>
            <person name="Goodwin L."/>
            <person name="Pitluck S."/>
            <person name="Kyrpides N."/>
            <person name="Mavromatis K."/>
            <person name="Pagani I."/>
            <person name="Ivanova N."/>
            <person name="Ovchinnikova G."/>
            <person name="Chertkov O."/>
            <person name="Held B."/>
            <person name="Brettin T."/>
            <person name="Detter J.C."/>
            <person name="Tapia R."/>
            <person name="Han C."/>
            <person name="Land M."/>
            <person name="Hauser L."/>
            <person name="Markowitz V."/>
            <person name="Cheng J.-F."/>
            <person name="Hugenholtz P."/>
            <person name="Woyke T."/>
            <person name="Wu D."/>
            <person name="Wirth R."/>
            <person name="Bilek Y."/>
            <person name="Hader T."/>
            <person name="Klenk H.-P."/>
            <person name="Eisen J.A."/>
        </authorList>
    </citation>
    <scope>NUCLEOTIDE SEQUENCE [LARGE SCALE GENOMIC DNA]</scope>
    <source>
        <strain evidence="3">ATCC 35584 / DSM 2162 / JCM 9187 / O7/1</strain>
    </source>
</reference>
<dbReference type="HOGENOM" id="CLU_2857288_0_0_2"/>
<dbReference type="Pfam" id="PF09339">
    <property type="entry name" value="HTH_IclR"/>
    <property type="match status" value="1"/>
</dbReference>
<dbReference type="KEGG" id="dmu:Desmu_0277"/>
<dbReference type="eggNOG" id="arCOG00738">
    <property type="taxonomic scope" value="Archaea"/>
</dbReference>
<proteinExistence type="predicted"/>
<evidence type="ECO:0000259" key="1">
    <source>
        <dbReference type="Pfam" id="PF09339"/>
    </source>
</evidence>